<dbReference type="Proteomes" id="UP001163046">
    <property type="component" value="Unassembled WGS sequence"/>
</dbReference>
<dbReference type="AlphaFoldDB" id="A0A9W9Z0M8"/>
<feature type="compositionally biased region" description="Basic and acidic residues" evidence="1">
    <location>
        <begin position="72"/>
        <end position="86"/>
    </location>
</feature>
<sequence>MLPSLFASLKFARLHNHSPLLTMMGCIRNCLKNLLKDILKTFQQAGTLSFDKIIKKHIRNTTKGHQSFQPSSDERAYSQKPRDSHGNTKRQTYFDKFGCATKKMDFYLLN</sequence>
<organism evidence="2 3">
    <name type="scientific">Desmophyllum pertusum</name>
    <dbReference type="NCBI Taxonomy" id="174260"/>
    <lineage>
        <taxon>Eukaryota</taxon>
        <taxon>Metazoa</taxon>
        <taxon>Cnidaria</taxon>
        <taxon>Anthozoa</taxon>
        <taxon>Hexacorallia</taxon>
        <taxon>Scleractinia</taxon>
        <taxon>Caryophylliina</taxon>
        <taxon>Caryophylliidae</taxon>
        <taxon>Desmophyllum</taxon>
    </lineage>
</organism>
<proteinExistence type="predicted"/>
<evidence type="ECO:0000313" key="2">
    <source>
        <dbReference type="EMBL" id="KAJ7372992.1"/>
    </source>
</evidence>
<keyword evidence="3" id="KW-1185">Reference proteome</keyword>
<dbReference type="EMBL" id="MU826833">
    <property type="protein sequence ID" value="KAJ7372992.1"/>
    <property type="molecule type" value="Genomic_DNA"/>
</dbReference>
<reference evidence="2" key="1">
    <citation type="submission" date="2023-01" db="EMBL/GenBank/DDBJ databases">
        <title>Genome assembly of the deep-sea coral Lophelia pertusa.</title>
        <authorList>
            <person name="Herrera S."/>
            <person name="Cordes E."/>
        </authorList>
    </citation>
    <scope>NUCLEOTIDE SEQUENCE</scope>
    <source>
        <strain evidence="2">USNM1676648</strain>
        <tissue evidence="2">Polyp</tissue>
    </source>
</reference>
<evidence type="ECO:0000256" key="1">
    <source>
        <dbReference type="SAM" id="MobiDB-lite"/>
    </source>
</evidence>
<feature type="region of interest" description="Disordered" evidence="1">
    <location>
        <begin position="61"/>
        <end position="90"/>
    </location>
</feature>
<gene>
    <name evidence="2" type="ORF">OS493_015462</name>
</gene>
<comment type="caution">
    <text evidence="2">The sequence shown here is derived from an EMBL/GenBank/DDBJ whole genome shotgun (WGS) entry which is preliminary data.</text>
</comment>
<accession>A0A9W9Z0M8</accession>
<evidence type="ECO:0000313" key="3">
    <source>
        <dbReference type="Proteomes" id="UP001163046"/>
    </source>
</evidence>
<name>A0A9W9Z0M8_9CNID</name>
<protein>
    <submittedName>
        <fullName evidence="2">Uncharacterized protein</fullName>
    </submittedName>
</protein>